<protein>
    <submittedName>
        <fullName evidence="2">Uncharacterized protein</fullName>
    </submittedName>
</protein>
<evidence type="ECO:0000313" key="2">
    <source>
        <dbReference type="Ensembl" id="ENSCLAP00000020202.1"/>
    </source>
</evidence>
<sequence length="118" mass="13654">MFRLLLLGLVTVLFMDEGDGLGEQWIRYCHSCKHYDGYKCRGGMNTCWKFNLWLENKSCSTENFYFSDVNTGRYLFRYTVLSCKPCVGGVAQVYHDLMKEVFCCTNDDYCNDGSANLD</sequence>
<dbReference type="Proteomes" id="UP000694398">
    <property type="component" value="Unassembled WGS sequence"/>
</dbReference>
<dbReference type="Ensembl" id="ENSCLAT00000020397.1">
    <property type="protein sequence ID" value="ENSCLAP00000020202.1"/>
    <property type="gene ID" value="ENSCLAG00000013836.1"/>
</dbReference>
<feature type="chain" id="PRO_5034812420" evidence="1">
    <location>
        <begin position="21"/>
        <end position="118"/>
    </location>
</feature>
<dbReference type="OMA" id="TTCCINQ"/>
<reference evidence="2" key="2">
    <citation type="submission" date="2025-09" db="UniProtKB">
        <authorList>
            <consortium name="Ensembl"/>
        </authorList>
    </citation>
    <scope>IDENTIFICATION</scope>
</reference>
<accession>A0A8C2YSK1</accession>
<evidence type="ECO:0000256" key="1">
    <source>
        <dbReference type="SAM" id="SignalP"/>
    </source>
</evidence>
<name>A0A8C2YSK1_CHILA</name>
<keyword evidence="3" id="KW-1185">Reference proteome</keyword>
<organism evidence="2 3">
    <name type="scientific">Chinchilla lanigera</name>
    <name type="common">Long-tailed chinchilla</name>
    <name type="synonym">Chinchilla villidera</name>
    <dbReference type="NCBI Taxonomy" id="34839"/>
    <lineage>
        <taxon>Eukaryota</taxon>
        <taxon>Metazoa</taxon>
        <taxon>Chordata</taxon>
        <taxon>Craniata</taxon>
        <taxon>Vertebrata</taxon>
        <taxon>Euteleostomi</taxon>
        <taxon>Mammalia</taxon>
        <taxon>Eutheria</taxon>
        <taxon>Euarchontoglires</taxon>
        <taxon>Glires</taxon>
        <taxon>Rodentia</taxon>
        <taxon>Hystricomorpha</taxon>
        <taxon>Chinchillidae</taxon>
        <taxon>Chinchilla</taxon>
    </lineage>
</organism>
<evidence type="ECO:0000313" key="3">
    <source>
        <dbReference type="Proteomes" id="UP000694398"/>
    </source>
</evidence>
<dbReference type="GeneTree" id="ENSGT00510000050363"/>
<dbReference type="AlphaFoldDB" id="A0A8C2YSK1"/>
<proteinExistence type="predicted"/>
<feature type="signal peptide" evidence="1">
    <location>
        <begin position="1"/>
        <end position="20"/>
    </location>
</feature>
<reference evidence="2" key="1">
    <citation type="submission" date="2025-08" db="UniProtKB">
        <authorList>
            <consortium name="Ensembl"/>
        </authorList>
    </citation>
    <scope>IDENTIFICATION</scope>
</reference>
<keyword evidence="1" id="KW-0732">Signal</keyword>